<evidence type="ECO:0000313" key="2">
    <source>
        <dbReference type="Proteomes" id="UP000008234"/>
    </source>
</evidence>
<proteinExistence type="predicted"/>
<reference evidence="2" key="1">
    <citation type="submission" date="2009-12" db="EMBL/GenBank/DDBJ databases">
        <title>Sequence of Clostridiales genomosp. BVAB3 str. UPII9-5.</title>
        <authorList>
            <person name="Madupu R."/>
            <person name="Durkin A.S."/>
            <person name="Torralba M."/>
            <person name="Methe B."/>
            <person name="Sutton G.G."/>
            <person name="Strausberg R.L."/>
            <person name="Nelson K.E."/>
        </authorList>
    </citation>
    <scope>NUCLEOTIDE SEQUENCE [LARGE SCALE GENOMIC DNA]</scope>
    <source>
        <strain evidence="2">UPII9-5</strain>
    </source>
</reference>
<sequence>MGILFENLCIRDLRIYTDYLDGTVSSIYGDIPTYEAFEKLGNLSILTPSTSRRDVRCDFAFISHNL</sequence>
<name>E1PK94_MAGIU</name>
<protein>
    <submittedName>
        <fullName evidence="1">Uncharacterized protein</fullName>
    </submittedName>
</protein>
<organism evidence="1 2">
    <name type="scientific">Mageeibacillus indolicus (strain UPII9-5)</name>
    <name type="common">Clostridiales genomosp. BVAB3 (strain UPII9-5)</name>
    <dbReference type="NCBI Taxonomy" id="699246"/>
    <lineage>
        <taxon>Bacteria</taxon>
        <taxon>Bacillati</taxon>
        <taxon>Bacillota</taxon>
        <taxon>Clostridia</taxon>
        <taxon>Eubacteriales</taxon>
        <taxon>Oscillospiraceae</taxon>
        <taxon>Mageeibacillus</taxon>
    </lineage>
</organism>
<dbReference type="AlphaFoldDB" id="E1PK94"/>
<accession>E1PK94</accession>
<dbReference type="HOGENOM" id="CLU_2826013_0_0_9"/>
<gene>
    <name evidence="1" type="ordered locus">HMPREF0868_0170</name>
</gene>
<keyword evidence="2" id="KW-1185">Reference proteome</keyword>
<dbReference type="Proteomes" id="UP000008234">
    <property type="component" value="Chromosome"/>
</dbReference>
<dbReference type="KEGG" id="clo:HMPREF0868_0170"/>
<evidence type="ECO:0000313" key="1">
    <source>
        <dbReference type="EMBL" id="ADN43949.1"/>
    </source>
</evidence>
<dbReference type="EMBL" id="CP001850">
    <property type="protein sequence ID" value="ADN43949.1"/>
    <property type="molecule type" value="Genomic_DNA"/>
</dbReference>